<keyword evidence="2" id="KW-1185">Reference proteome</keyword>
<proteinExistence type="predicted"/>
<evidence type="ECO:0000313" key="2">
    <source>
        <dbReference type="Proteomes" id="UP000258104"/>
    </source>
</evidence>
<dbReference type="Proteomes" id="UP000258104">
    <property type="component" value="Segment"/>
</dbReference>
<evidence type="ECO:0008006" key="3">
    <source>
        <dbReference type="Google" id="ProtNLM"/>
    </source>
</evidence>
<protein>
    <recommendedName>
        <fullName evidence="3">Holin</fullName>
    </recommendedName>
</protein>
<dbReference type="RefSeq" id="YP_009807308.1">
    <property type="nucleotide sequence ID" value="NC_048022.1"/>
</dbReference>
<gene>
    <name evidence="1" type="ORF">HOT76_gp29</name>
</gene>
<evidence type="ECO:0000313" key="1">
    <source>
        <dbReference type="EMBL" id="AXH71806.1"/>
    </source>
</evidence>
<dbReference type="KEGG" id="vg:54998186"/>
<sequence length="70" mass="7260">MIDKATDAFIEWCARDTASARFQRSIVQGIIGVAVGGLTTGEWTGAVVVGLVMAVIAPVQKAIGNKGEVD</sequence>
<name>A0A345MKE3_9CAUD</name>
<reference evidence="2" key="1">
    <citation type="submission" date="2018-07" db="EMBL/GenBank/DDBJ databases">
        <title>Complete genome of the first Eggerthella lenta phage.</title>
        <authorList>
            <person name="Koberg S."/>
            <person name="Brinks E."/>
        </authorList>
    </citation>
    <scope>NUCLEOTIDE SEQUENCE [LARGE SCALE GENOMIC DNA]</scope>
</reference>
<accession>A0A345MKE3</accession>
<organism evidence="1 2">
    <name type="scientific">Eggerthella phage PMBT5</name>
    <dbReference type="NCBI Taxonomy" id="2283015"/>
    <lineage>
        <taxon>Viruses</taxon>
        <taxon>Duplodnaviria</taxon>
        <taxon>Heunggongvirae</taxon>
        <taxon>Uroviricota</taxon>
        <taxon>Caudoviricetes</taxon>
        <taxon>Lentavirus</taxon>
        <taxon>Lentavirus PMBT5</taxon>
    </lineage>
</organism>
<dbReference type="EMBL" id="MH626557">
    <property type="protein sequence ID" value="AXH71806.1"/>
    <property type="molecule type" value="Genomic_DNA"/>
</dbReference>
<dbReference type="GeneID" id="54998186"/>